<protein>
    <submittedName>
        <fullName evidence="2">Uncharacterized protein</fullName>
    </submittedName>
</protein>
<reference evidence="3" key="1">
    <citation type="submission" date="2016-10" db="EMBL/GenBank/DDBJ databases">
        <authorList>
            <person name="Varghese N."/>
            <person name="Submissions S."/>
        </authorList>
    </citation>
    <scope>NUCLEOTIDE SEQUENCE [LARGE SCALE GENOMIC DNA]</scope>
    <source>
        <strain evidence="3">DSM 43163</strain>
    </source>
</reference>
<evidence type="ECO:0000313" key="3">
    <source>
        <dbReference type="Proteomes" id="UP000236723"/>
    </source>
</evidence>
<keyword evidence="1" id="KW-0175">Coiled coil</keyword>
<organism evidence="2 3">
    <name type="scientific">Thermomonospora echinospora</name>
    <dbReference type="NCBI Taxonomy" id="1992"/>
    <lineage>
        <taxon>Bacteria</taxon>
        <taxon>Bacillati</taxon>
        <taxon>Actinomycetota</taxon>
        <taxon>Actinomycetes</taxon>
        <taxon>Streptosporangiales</taxon>
        <taxon>Thermomonosporaceae</taxon>
        <taxon>Thermomonospora</taxon>
    </lineage>
</organism>
<evidence type="ECO:0000313" key="2">
    <source>
        <dbReference type="EMBL" id="SEG44469.1"/>
    </source>
</evidence>
<dbReference type="AlphaFoldDB" id="A0A1H6A6V3"/>
<name>A0A1H6A6V3_9ACTN</name>
<dbReference type="EMBL" id="FNVO01000005">
    <property type="protein sequence ID" value="SEG44469.1"/>
    <property type="molecule type" value="Genomic_DNA"/>
</dbReference>
<proteinExistence type="predicted"/>
<evidence type="ECO:0000256" key="1">
    <source>
        <dbReference type="SAM" id="Coils"/>
    </source>
</evidence>
<keyword evidence="3" id="KW-1185">Reference proteome</keyword>
<gene>
    <name evidence="2" type="ORF">SAMN04489712_105253</name>
</gene>
<dbReference type="RefSeq" id="WP_103938233.1">
    <property type="nucleotide sequence ID" value="NZ_FNVO01000005.1"/>
</dbReference>
<dbReference type="Proteomes" id="UP000236723">
    <property type="component" value="Unassembled WGS sequence"/>
</dbReference>
<sequence length="271" mass="28815">MADQTIRPLPDRVRRAISDPGAILPRAVEVRDGEEIRETVPSWSTRAVLAVLADAGSPLAPERAAEIEALTAAATPGPWSVDTVGGLFVEAAEGAVADLAWAAQDETELAAIKADAEFIAAARADVPLLLAAYREVDAHRCVQASRIADLEAERDRARNVALAAERTLGEQIDRALRCEAERNALRAQADRYVQRIQELAAAHRGKQAAAAEWKRLHGNLKTDRDRLAAQRQAALDVAAQHHDIAPEGEECAVGCPGCQVEAALGVAKGGA</sequence>
<accession>A0A1H6A6V3</accession>
<feature type="coiled-coil region" evidence="1">
    <location>
        <begin position="147"/>
        <end position="202"/>
    </location>
</feature>